<name>A0AA88N7C8_TACVA</name>
<evidence type="ECO:0000313" key="3">
    <source>
        <dbReference type="Proteomes" id="UP001187315"/>
    </source>
</evidence>
<keyword evidence="3" id="KW-1185">Reference proteome</keyword>
<reference evidence="2" key="1">
    <citation type="submission" date="2023-08" db="EMBL/GenBank/DDBJ databases">
        <title>Pelteobagrus vachellii genome.</title>
        <authorList>
            <person name="Liu H."/>
        </authorList>
    </citation>
    <scope>NUCLEOTIDE SEQUENCE</scope>
    <source>
        <strain evidence="2">PRFRI_2022a</strain>
        <tissue evidence="2">Muscle</tissue>
    </source>
</reference>
<organism evidence="2 3">
    <name type="scientific">Tachysurus vachellii</name>
    <name type="common">Darkbarbel catfish</name>
    <name type="synonym">Pelteobagrus vachellii</name>
    <dbReference type="NCBI Taxonomy" id="175792"/>
    <lineage>
        <taxon>Eukaryota</taxon>
        <taxon>Metazoa</taxon>
        <taxon>Chordata</taxon>
        <taxon>Craniata</taxon>
        <taxon>Vertebrata</taxon>
        <taxon>Euteleostomi</taxon>
        <taxon>Actinopterygii</taxon>
        <taxon>Neopterygii</taxon>
        <taxon>Teleostei</taxon>
        <taxon>Ostariophysi</taxon>
        <taxon>Siluriformes</taxon>
        <taxon>Bagridae</taxon>
        <taxon>Tachysurus</taxon>
    </lineage>
</organism>
<dbReference type="EMBL" id="JAVHJS010000007">
    <property type="protein sequence ID" value="KAK2852637.1"/>
    <property type="molecule type" value="Genomic_DNA"/>
</dbReference>
<evidence type="ECO:0000313" key="2">
    <source>
        <dbReference type="EMBL" id="KAK2852637.1"/>
    </source>
</evidence>
<accession>A0AA88N7C8</accession>
<gene>
    <name evidence="2" type="ORF">Q7C36_007838</name>
</gene>
<comment type="caution">
    <text evidence="2">The sequence shown here is derived from an EMBL/GenBank/DDBJ whole genome shotgun (WGS) entry which is preliminary data.</text>
</comment>
<evidence type="ECO:0000256" key="1">
    <source>
        <dbReference type="SAM" id="MobiDB-lite"/>
    </source>
</evidence>
<dbReference type="AlphaFoldDB" id="A0AA88N7C8"/>
<sequence length="72" mass="7520">MAADLKTLRGFPVNAHFQQCTEKACLSSKAMSTSQDGILPPVHCGQSGAHFLQTGSKQEPDGKASMASQEAG</sequence>
<dbReference type="Proteomes" id="UP001187315">
    <property type="component" value="Unassembled WGS sequence"/>
</dbReference>
<proteinExistence type="predicted"/>
<protein>
    <submittedName>
        <fullName evidence="2">Uncharacterized protein</fullName>
    </submittedName>
</protein>
<feature type="region of interest" description="Disordered" evidence="1">
    <location>
        <begin position="49"/>
        <end position="72"/>
    </location>
</feature>